<organism evidence="6 7">
    <name type="scientific">Sporosarcina quadrami</name>
    <dbReference type="NCBI Taxonomy" id="2762234"/>
    <lineage>
        <taxon>Bacteria</taxon>
        <taxon>Bacillati</taxon>
        <taxon>Bacillota</taxon>
        <taxon>Bacilli</taxon>
        <taxon>Bacillales</taxon>
        <taxon>Caryophanaceae</taxon>
        <taxon>Sporosarcina</taxon>
    </lineage>
</organism>
<protein>
    <submittedName>
        <fullName evidence="6">Polysaccharide deacetylase family protein</fullName>
    </submittedName>
</protein>
<dbReference type="RefSeq" id="WP_191693940.1">
    <property type="nucleotide sequence ID" value="NZ_JACSQN010000005.1"/>
</dbReference>
<keyword evidence="2" id="KW-0378">Hydrolase</keyword>
<dbReference type="InterPro" id="IPR050248">
    <property type="entry name" value="Polysacc_deacetylase_ArnD"/>
</dbReference>
<feature type="transmembrane region" description="Helical" evidence="4">
    <location>
        <begin position="12"/>
        <end position="33"/>
    </location>
</feature>
<dbReference type="Proteomes" id="UP000626786">
    <property type="component" value="Unassembled WGS sequence"/>
</dbReference>
<dbReference type="PROSITE" id="PS51677">
    <property type="entry name" value="NODB"/>
    <property type="match status" value="1"/>
</dbReference>
<feature type="compositionally biased region" description="Polar residues" evidence="3">
    <location>
        <begin position="305"/>
        <end position="315"/>
    </location>
</feature>
<evidence type="ECO:0000313" key="7">
    <source>
        <dbReference type="Proteomes" id="UP000626786"/>
    </source>
</evidence>
<evidence type="ECO:0000256" key="3">
    <source>
        <dbReference type="SAM" id="MobiDB-lite"/>
    </source>
</evidence>
<dbReference type="InterPro" id="IPR037126">
    <property type="entry name" value="PdaC/RsiV-like_sf"/>
</dbReference>
<gene>
    <name evidence="6" type="ORF">H9649_06575</name>
</gene>
<name>A0ABR8U878_9BACL</name>
<feature type="compositionally biased region" description="Acidic residues" evidence="3">
    <location>
        <begin position="295"/>
        <end position="304"/>
    </location>
</feature>
<dbReference type="SUPFAM" id="SSF88713">
    <property type="entry name" value="Glycoside hydrolase/deacetylase"/>
    <property type="match status" value="1"/>
</dbReference>
<dbReference type="Gene3D" id="3.90.640.20">
    <property type="entry name" value="Heat-shock cognate protein, ATPase"/>
    <property type="match status" value="1"/>
</dbReference>
<dbReference type="EMBL" id="JACSQN010000005">
    <property type="protein sequence ID" value="MBD7984237.1"/>
    <property type="molecule type" value="Genomic_DNA"/>
</dbReference>
<keyword evidence="4" id="KW-1133">Transmembrane helix</keyword>
<dbReference type="InterPro" id="IPR002509">
    <property type="entry name" value="NODB_dom"/>
</dbReference>
<evidence type="ECO:0000259" key="5">
    <source>
        <dbReference type="PROSITE" id="PS51677"/>
    </source>
</evidence>
<evidence type="ECO:0000256" key="4">
    <source>
        <dbReference type="SAM" id="Phobius"/>
    </source>
</evidence>
<sequence length="500" mass="56870">MKRSKRTFRSIWIDFIFSITIVLLTISAIAMIYSSENHETATKSQKNDINLDHSVQIEEIDSNYPGVKIVTKISNDRNAPFAIQYPQSIHKSFNDEVTEYITSAQTHYIDLINKERKVNENITGELNISFETITHHSGNYSFVLVTNSTVGNSTNGILEIRSFHLTPESGEQYTIVDLFNHAPERLEDVASLVRTAIHEDASLNKHLLQNEIDSHTMPLWKNYRNFAISDDALIFYFDENTIAEKTLGPTIVSLPIEEVAYLLTDMFKPEKELDKSLIADKPPTELPKIEKDSETSSEEEELVTDENTPLESPSASGKVVALTFDDGPDPKVTRQILEVLKKHDAKATFFMLGSRVEYYPEVAKEVKEAGHELGNHTWNHADLTKLNADRVSKEINNTSMIIEKVTGEKPEAFRPPYGAVNEQVRKQTEMPVILWNVDTLDWKYRNADKLLQIIQQKTQDGSTILMHDIHQSTADGLDRVLTYLENEGYTFVTVAELHNR</sequence>
<reference evidence="6 7" key="1">
    <citation type="submission" date="2020-08" db="EMBL/GenBank/DDBJ databases">
        <title>A Genomic Blueprint of the Chicken Gut Microbiome.</title>
        <authorList>
            <person name="Gilroy R."/>
            <person name="Ravi A."/>
            <person name="Getino M."/>
            <person name="Pursley I."/>
            <person name="Horton D.L."/>
            <person name="Alikhan N.-F."/>
            <person name="Baker D."/>
            <person name="Gharbi K."/>
            <person name="Hall N."/>
            <person name="Watson M."/>
            <person name="Adriaenssens E.M."/>
            <person name="Foster-Nyarko E."/>
            <person name="Jarju S."/>
            <person name="Secka A."/>
            <person name="Antonio M."/>
            <person name="Oren A."/>
            <person name="Chaudhuri R."/>
            <person name="La Ragione R.M."/>
            <person name="Hildebrand F."/>
            <person name="Pallen M.J."/>
        </authorList>
    </citation>
    <scope>NUCLEOTIDE SEQUENCE [LARGE SCALE GENOMIC DNA]</scope>
    <source>
        <strain evidence="6 7">Sa2YVA2</strain>
    </source>
</reference>
<evidence type="ECO:0000256" key="1">
    <source>
        <dbReference type="ARBA" id="ARBA00022723"/>
    </source>
</evidence>
<keyword evidence="4" id="KW-0812">Transmembrane</keyword>
<dbReference type="PANTHER" id="PTHR10587">
    <property type="entry name" value="GLYCOSYL TRANSFERASE-RELATED"/>
    <property type="match status" value="1"/>
</dbReference>
<dbReference type="Gene3D" id="3.20.20.370">
    <property type="entry name" value="Glycoside hydrolase/deacetylase"/>
    <property type="match status" value="1"/>
</dbReference>
<dbReference type="InterPro" id="IPR021729">
    <property type="entry name" value="DUF3298"/>
</dbReference>
<proteinExistence type="predicted"/>
<dbReference type="InterPro" id="IPR011330">
    <property type="entry name" value="Glyco_hydro/deAcase_b/a-brl"/>
</dbReference>
<keyword evidence="7" id="KW-1185">Reference proteome</keyword>
<dbReference type="Pfam" id="PF11738">
    <property type="entry name" value="DUF3298"/>
    <property type="match status" value="1"/>
</dbReference>
<keyword evidence="1" id="KW-0479">Metal-binding</keyword>
<dbReference type="Pfam" id="PF01522">
    <property type="entry name" value="Polysacc_deac_1"/>
    <property type="match status" value="1"/>
</dbReference>
<comment type="caution">
    <text evidence="6">The sequence shown here is derived from an EMBL/GenBank/DDBJ whole genome shotgun (WGS) entry which is preliminary data.</text>
</comment>
<keyword evidence="4" id="KW-0472">Membrane</keyword>
<accession>A0ABR8U878</accession>
<evidence type="ECO:0000313" key="6">
    <source>
        <dbReference type="EMBL" id="MBD7984237.1"/>
    </source>
</evidence>
<evidence type="ECO:0000256" key="2">
    <source>
        <dbReference type="ARBA" id="ARBA00022801"/>
    </source>
</evidence>
<feature type="domain" description="NodB homology" evidence="5">
    <location>
        <begin position="318"/>
        <end position="492"/>
    </location>
</feature>
<feature type="region of interest" description="Disordered" evidence="3">
    <location>
        <begin position="275"/>
        <end position="316"/>
    </location>
</feature>
<dbReference type="PANTHER" id="PTHR10587:SF133">
    <property type="entry name" value="CHITIN DEACETYLASE 1-RELATED"/>
    <property type="match status" value="1"/>
</dbReference>